<evidence type="ECO:0000313" key="2">
    <source>
        <dbReference type="EMBL" id="KAF2824928.1"/>
    </source>
</evidence>
<dbReference type="AlphaFoldDB" id="A0A6A6ZW29"/>
<feature type="region of interest" description="Disordered" evidence="1">
    <location>
        <begin position="1"/>
        <end position="85"/>
    </location>
</feature>
<feature type="compositionally biased region" description="Basic residues" evidence="1">
    <location>
        <begin position="29"/>
        <end position="41"/>
    </location>
</feature>
<evidence type="ECO:0000256" key="1">
    <source>
        <dbReference type="SAM" id="MobiDB-lite"/>
    </source>
</evidence>
<name>A0A6A6ZW29_9PLEO</name>
<protein>
    <submittedName>
        <fullName evidence="2">Uncharacterized protein</fullName>
    </submittedName>
</protein>
<dbReference type="Proteomes" id="UP000799424">
    <property type="component" value="Unassembled WGS sequence"/>
</dbReference>
<sequence length="85" mass="9604">MFVLHAQVSDTRDVVDGLTLPPPIFHPPTSKRPHTSIRPKSTKTPGRPDLSIPAKTQEKEHATKQPHRSRAVSKYTPSERHLHRS</sequence>
<dbReference type="EMBL" id="MU006229">
    <property type="protein sequence ID" value="KAF2824928.1"/>
    <property type="molecule type" value="Genomic_DNA"/>
</dbReference>
<evidence type="ECO:0000313" key="3">
    <source>
        <dbReference type="Proteomes" id="UP000799424"/>
    </source>
</evidence>
<reference evidence="2" key="1">
    <citation type="journal article" date="2020" name="Stud. Mycol.">
        <title>101 Dothideomycetes genomes: a test case for predicting lifestyles and emergence of pathogens.</title>
        <authorList>
            <person name="Haridas S."/>
            <person name="Albert R."/>
            <person name="Binder M."/>
            <person name="Bloem J."/>
            <person name="Labutti K."/>
            <person name="Salamov A."/>
            <person name="Andreopoulos B."/>
            <person name="Baker S."/>
            <person name="Barry K."/>
            <person name="Bills G."/>
            <person name="Bluhm B."/>
            <person name="Cannon C."/>
            <person name="Castanera R."/>
            <person name="Culley D."/>
            <person name="Daum C."/>
            <person name="Ezra D."/>
            <person name="Gonzalez J."/>
            <person name="Henrissat B."/>
            <person name="Kuo A."/>
            <person name="Liang C."/>
            <person name="Lipzen A."/>
            <person name="Lutzoni F."/>
            <person name="Magnuson J."/>
            <person name="Mondo S."/>
            <person name="Nolan M."/>
            <person name="Ohm R."/>
            <person name="Pangilinan J."/>
            <person name="Park H.-J."/>
            <person name="Ramirez L."/>
            <person name="Alfaro M."/>
            <person name="Sun H."/>
            <person name="Tritt A."/>
            <person name="Yoshinaga Y."/>
            <person name="Zwiers L.-H."/>
            <person name="Turgeon B."/>
            <person name="Goodwin S."/>
            <person name="Spatafora J."/>
            <person name="Crous P."/>
            <person name="Grigoriev I."/>
        </authorList>
    </citation>
    <scope>NUCLEOTIDE SEQUENCE</scope>
    <source>
        <strain evidence="2">CBS 113818</strain>
    </source>
</reference>
<proteinExistence type="predicted"/>
<keyword evidence="3" id="KW-1185">Reference proteome</keyword>
<organism evidence="2 3">
    <name type="scientific">Ophiobolus disseminans</name>
    <dbReference type="NCBI Taxonomy" id="1469910"/>
    <lineage>
        <taxon>Eukaryota</taxon>
        <taxon>Fungi</taxon>
        <taxon>Dikarya</taxon>
        <taxon>Ascomycota</taxon>
        <taxon>Pezizomycotina</taxon>
        <taxon>Dothideomycetes</taxon>
        <taxon>Pleosporomycetidae</taxon>
        <taxon>Pleosporales</taxon>
        <taxon>Pleosporineae</taxon>
        <taxon>Phaeosphaeriaceae</taxon>
        <taxon>Ophiobolus</taxon>
    </lineage>
</organism>
<gene>
    <name evidence="2" type="ORF">CC86DRAFT_48833</name>
</gene>
<accession>A0A6A6ZW29</accession>